<dbReference type="InterPro" id="IPR003188">
    <property type="entry name" value="PTS_IIA_lac/cel"/>
</dbReference>
<dbReference type="SUPFAM" id="SSF46973">
    <property type="entry name" value="Enzyme IIa from lactose specific PTS, IIa-lac"/>
    <property type="match status" value="1"/>
</dbReference>
<dbReference type="Pfam" id="PF02255">
    <property type="entry name" value="PTS_IIA"/>
    <property type="match status" value="1"/>
</dbReference>
<protein>
    <submittedName>
        <fullName evidence="8">PTS family cellobiose porter component IIA</fullName>
        <ecNumber evidence="8">2.7.1.-</ecNumber>
    </submittedName>
</protein>
<dbReference type="OrthoDB" id="350602at2"/>
<keyword evidence="3 8" id="KW-0808">Transferase</keyword>
<feature type="active site" description="Tele-phosphohistidine intermediate" evidence="5">
    <location>
        <position position="76"/>
    </location>
</feature>
<dbReference type="PANTHER" id="PTHR34382:SF10">
    <property type="entry name" value="PTS SYSTEM OLIGO-BETA-MANNOSIDE-SPECIFIC EIIA COMPONENT"/>
    <property type="match status" value="1"/>
</dbReference>
<dbReference type="STRING" id="1123308.GCA_000380085_01128"/>
<keyword evidence="1" id="KW-0813">Transport</keyword>
<evidence type="ECO:0000313" key="9">
    <source>
        <dbReference type="Proteomes" id="UP000215185"/>
    </source>
</evidence>
<evidence type="ECO:0000256" key="7">
    <source>
        <dbReference type="PROSITE-ProRule" id="PRU00418"/>
    </source>
</evidence>
<keyword evidence="2" id="KW-0762">Sugar transport</keyword>
<evidence type="ECO:0000256" key="6">
    <source>
        <dbReference type="PIRSR" id="PIRSR000699-2"/>
    </source>
</evidence>
<feature type="modified residue" description="Phosphohistidine; by HPr" evidence="7">
    <location>
        <position position="76"/>
    </location>
</feature>
<dbReference type="EMBL" id="LT906439">
    <property type="protein sequence ID" value="SNU89776.1"/>
    <property type="molecule type" value="Genomic_DNA"/>
</dbReference>
<keyword evidence="9" id="KW-1185">Reference proteome</keyword>
<gene>
    <name evidence="8" type="primary">gmuA_3</name>
    <name evidence="8" type="ORF">SAMEA4412692_01618</name>
</gene>
<dbReference type="GO" id="GO:0009401">
    <property type="term" value="P:phosphoenolpyruvate-dependent sugar phosphotransferase system"/>
    <property type="evidence" value="ECO:0007669"/>
    <property type="project" value="UniProtKB-KW"/>
</dbReference>
<dbReference type="EC" id="2.7.1.-" evidence="8"/>
<dbReference type="GO" id="GO:0016740">
    <property type="term" value="F:transferase activity"/>
    <property type="evidence" value="ECO:0007669"/>
    <property type="project" value="UniProtKB-KW"/>
</dbReference>
<evidence type="ECO:0000256" key="4">
    <source>
        <dbReference type="ARBA" id="ARBA00022683"/>
    </source>
</evidence>
<dbReference type="Proteomes" id="UP000215185">
    <property type="component" value="Chromosome 1"/>
</dbReference>
<dbReference type="GO" id="GO:0046872">
    <property type="term" value="F:metal ion binding"/>
    <property type="evidence" value="ECO:0007669"/>
    <property type="project" value="UniProtKB-KW"/>
</dbReference>
<keyword evidence="6" id="KW-0479">Metal-binding</keyword>
<evidence type="ECO:0000256" key="3">
    <source>
        <dbReference type="ARBA" id="ARBA00022679"/>
    </source>
</evidence>
<dbReference type="PROSITE" id="PS51095">
    <property type="entry name" value="PTS_EIIA_TYPE_3"/>
    <property type="match status" value="1"/>
</dbReference>
<evidence type="ECO:0000256" key="2">
    <source>
        <dbReference type="ARBA" id="ARBA00022597"/>
    </source>
</evidence>
<dbReference type="InterPro" id="IPR036542">
    <property type="entry name" value="PTS_IIA_lac/cel_sf"/>
</dbReference>
<dbReference type="PANTHER" id="PTHR34382">
    <property type="entry name" value="PTS SYSTEM N,N'-DIACETYLCHITOBIOSE-SPECIFIC EIIA COMPONENT"/>
    <property type="match status" value="1"/>
</dbReference>
<evidence type="ECO:0000256" key="1">
    <source>
        <dbReference type="ARBA" id="ARBA00022448"/>
    </source>
</evidence>
<organism evidence="8 9">
    <name type="scientific">Streptococcus merionis</name>
    <dbReference type="NCBI Taxonomy" id="400065"/>
    <lineage>
        <taxon>Bacteria</taxon>
        <taxon>Bacillati</taxon>
        <taxon>Bacillota</taxon>
        <taxon>Bacilli</taxon>
        <taxon>Lactobacillales</taxon>
        <taxon>Streptococcaceae</taxon>
        <taxon>Streptococcus</taxon>
    </lineage>
</organism>
<dbReference type="RefSeq" id="WP_018373699.1">
    <property type="nucleotide sequence ID" value="NZ_LT906439.1"/>
</dbReference>
<dbReference type="PIRSF" id="PIRSF000699">
    <property type="entry name" value="PTS_IILac_III"/>
    <property type="match status" value="1"/>
</dbReference>
<evidence type="ECO:0000256" key="5">
    <source>
        <dbReference type="PIRSR" id="PIRSR000699-1"/>
    </source>
</evidence>
<reference evidence="8 9" key="1">
    <citation type="submission" date="2017-06" db="EMBL/GenBank/DDBJ databases">
        <authorList>
            <consortium name="Pathogen Informatics"/>
        </authorList>
    </citation>
    <scope>NUCLEOTIDE SEQUENCE [LARGE SCALE GENOMIC DNA]</scope>
    <source>
        <strain evidence="8 9">NCTC13788</strain>
    </source>
</reference>
<feature type="binding site" evidence="6">
    <location>
        <position position="79"/>
    </location>
    <ligand>
        <name>Mg(2+)</name>
        <dbReference type="ChEBI" id="CHEBI:18420"/>
        <note>ligand shared between all trimeric partners</note>
    </ligand>
</feature>
<dbReference type="CDD" id="cd00215">
    <property type="entry name" value="PTS_IIA_lac"/>
    <property type="match status" value="1"/>
</dbReference>
<accession>A0A239SWR9</accession>
<dbReference type="eggNOG" id="COG1447">
    <property type="taxonomic scope" value="Bacteria"/>
</dbReference>
<dbReference type="Gene3D" id="1.20.58.80">
    <property type="entry name" value="Phosphotransferase system, lactose/cellobiose-type IIA subunit"/>
    <property type="match status" value="1"/>
</dbReference>
<dbReference type="AlphaFoldDB" id="A0A239SWR9"/>
<name>A0A239SWR9_9STRE</name>
<dbReference type="KEGG" id="smen:SAMEA4412692_1618"/>
<keyword evidence="6" id="KW-0460">Magnesium</keyword>
<comment type="cofactor">
    <cofactor evidence="6">
        <name>Mg(2+)</name>
        <dbReference type="ChEBI" id="CHEBI:18420"/>
    </cofactor>
    <text evidence="6">Binds 1 Mg(2+) ion per trimer.</text>
</comment>
<evidence type="ECO:0000313" key="8">
    <source>
        <dbReference type="EMBL" id="SNU89776.1"/>
    </source>
</evidence>
<proteinExistence type="predicted"/>
<keyword evidence="4" id="KW-0598">Phosphotransferase system</keyword>
<sequence>MEGIESVAFQIIASVGSARSYYIEAIQAAKQGQIKRAKEMVAEGEKEFIQGHHAHAGLIQKEAANESVHLNLILMHAEDQLMSAEGFKIVAEEFIDAYERFEKLESRLS</sequence>